<name>A0ABP9W1N1_9BACT</name>
<organism evidence="1 2">
    <name type="scientific">Novipirellula caenicola</name>
    <dbReference type="NCBI Taxonomy" id="1536901"/>
    <lineage>
        <taxon>Bacteria</taxon>
        <taxon>Pseudomonadati</taxon>
        <taxon>Planctomycetota</taxon>
        <taxon>Planctomycetia</taxon>
        <taxon>Pirellulales</taxon>
        <taxon>Pirellulaceae</taxon>
        <taxon>Novipirellula</taxon>
    </lineage>
</organism>
<evidence type="ECO:0000313" key="2">
    <source>
        <dbReference type="Proteomes" id="UP001416858"/>
    </source>
</evidence>
<dbReference type="Proteomes" id="UP001416858">
    <property type="component" value="Unassembled WGS sequence"/>
</dbReference>
<proteinExistence type="predicted"/>
<comment type="caution">
    <text evidence="1">The sequence shown here is derived from an EMBL/GenBank/DDBJ whole genome shotgun (WGS) entry which is preliminary data.</text>
</comment>
<sequence length="64" mass="6706">MIPRTVTAPSEAATKHWPIWARQSHAGESTGCSTRTLKGSLTTLILGSSKSFSGDVLKTLACCG</sequence>
<keyword evidence="2" id="KW-1185">Reference proteome</keyword>
<protein>
    <submittedName>
        <fullName evidence="1">Uncharacterized protein</fullName>
    </submittedName>
</protein>
<gene>
    <name evidence="1" type="ORF">Rcae01_06812</name>
</gene>
<reference evidence="1 2" key="1">
    <citation type="submission" date="2024-02" db="EMBL/GenBank/DDBJ databases">
        <title>Rhodopirellula caenicola NBRC 110016.</title>
        <authorList>
            <person name="Ichikawa N."/>
            <person name="Katano-Makiyama Y."/>
            <person name="Hidaka K."/>
        </authorList>
    </citation>
    <scope>NUCLEOTIDE SEQUENCE [LARGE SCALE GENOMIC DNA]</scope>
    <source>
        <strain evidence="1 2">NBRC 110016</strain>
    </source>
</reference>
<accession>A0ABP9W1N1</accession>
<dbReference type="EMBL" id="BAABRO010000077">
    <property type="protein sequence ID" value="GAA5511292.1"/>
    <property type="molecule type" value="Genomic_DNA"/>
</dbReference>
<evidence type="ECO:0000313" key="1">
    <source>
        <dbReference type="EMBL" id="GAA5511292.1"/>
    </source>
</evidence>